<evidence type="ECO:0000313" key="3">
    <source>
        <dbReference type="Proteomes" id="UP000007151"/>
    </source>
</evidence>
<evidence type="ECO:0000313" key="2">
    <source>
        <dbReference type="EMBL" id="OWR40633.1"/>
    </source>
</evidence>
<dbReference type="CDD" id="cd00143">
    <property type="entry name" value="PP2Cc"/>
    <property type="match status" value="1"/>
</dbReference>
<dbReference type="InterPro" id="IPR036457">
    <property type="entry name" value="PPM-type-like_dom_sf"/>
</dbReference>
<evidence type="ECO:0000256" key="1">
    <source>
        <dbReference type="RuleBase" id="RU003465"/>
    </source>
</evidence>
<dbReference type="Gene3D" id="3.60.40.10">
    <property type="entry name" value="PPM-type phosphatase domain"/>
    <property type="match status" value="1"/>
</dbReference>
<dbReference type="OrthoDB" id="420076at2759"/>
<dbReference type="SUPFAM" id="SSF81606">
    <property type="entry name" value="PP2C-like"/>
    <property type="match status" value="1"/>
</dbReference>
<comment type="similarity">
    <text evidence="1">Belongs to the PP2C family.</text>
</comment>
<keyword evidence="1" id="KW-0378">Hydrolase</keyword>
<dbReference type="AlphaFoldDB" id="A0A212EGM2"/>
<proteinExistence type="inferred from homology"/>
<dbReference type="PANTHER" id="PTHR13832:SF792">
    <property type="entry name" value="GM14286P"/>
    <property type="match status" value="1"/>
</dbReference>
<accession>A0A212EGM2</accession>
<sequence length="499" mass="56618">MNYSSVNLLINTSLKVDRSLTQKLSNIWHKGYVLSNRYQIRCIPLKSCLHISHATSQSHKEDVLLSPQEVSVILRKNEFTKDFSYGSVKSYDSNQLPSNNPIEDTRNEGYSKMVPGLLVGVFDGHGGPACAQVLSKRLFKYLVAALMPIETLKNYIRQEPRALIVETFNDRAEIVQDLKEIYDKSFNGFLRKLIDSNRREVDVSASLEKGILQLDEDLSMEVLEPFKENGTINNKTLSVALSGAVVCVSYINGPHLYVANVGDCNAVIGTINEDNEWSAKKITKEHNAENHDELKRIWSEHPEEERRTVIRRDRLLGELAPLRSMGDYRYKWKSEILTDIVVPLIGQKGVPANYNTPPYLTAKPDVFYHRLTSKDKFMVIASDGLWDMLTPLQAVKLVGEHMKGKVFFNPLKLPKNNIQLGDINELLLHRKESLKSKPKDRNAATHLIRHAIGGTEYGVDHSRLAHLLGLSPDVSRMFRDDITVTVVYFDSEYLRQCPA</sequence>
<dbReference type="EMBL" id="AGBW02015069">
    <property type="protein sequence ID" value="OWR40633.1"/>
    <property type="molecule type" value="Genomic_DNA"/>
</dbReference>
<dbReference type="FunCoup" id="A0A212EGM2">
    <property type="interactions" value="2099"/>
</dbReference>
<organism evidence="2 3">
    <name type="scientific">Danaus plexippus plexippus</name>
    <dbReference type="NCBI Taxonomy" id="278856"/>
    <lineage>
        <taxon>Eukaryota</taxon>
        <taxon>Metazoa</taxon>
        <taxon>Ecdysozoa</taxon>
        <taxon>Arthropoda</taxon>
        <taxon>Hexapoda</taxon>
        <taxon>Insecta</taxon>
        <taxon>Pterygota</taxon>
        <taxon>Neoptera</taxon>
        <taxon>Endopterygota</taxon>
        <taxon>Lepidoptera</taxon>
        <taxon>Glossata</taxon>
        <taxon>Ditrysia</taxon>
        <taxon>Papilionoidea</taxon>
        <taxon>Nymphalidae</taxon>
        <taxon>Danainae</taxon>
        <taxon>Danaini</taxon>
        <taxon>Danaina</taxon>
        <taxon>Danaus</taxon>
        <taxon>Danaus</taxon>
    </lineage>
</organism>
<dbReference type="InterPro" id="IPR015655">
    <property type="entry name" value="PP2C"/>
</dbReference>
<dbReference type="InterPro" id="IPR001932">
    <property type="entry name" value="PPM-type_phosphatase-like_dom"/>
</dbReference>
<gene>
    <name evidence="2" type="ORF">KGM_206030</name>
</gene>
<keyword evidence="1" id="KW-0904">Protein phosphatase</keyword>
<dbReference type="eggNOG" id="KOG0700">
    <property type="taxonomic scope" value="Eukaryota"/>
</dbReference>
<dbReference type="SMART" id="SM00332">
    <property type="entry name" value="PP2Cc"/>
    <property type="match status" value="1"/>
</dbReference>
<dbReference type="PROSITE" id="PS51746">
    <property type="entry name" value="PPM_2"/>
    <property type="match status" value="1"/>
</dbReference>
<dbReference type="KEGG" id="dpl:KGM_206030"/>
<protein>
    <submittedName>
        <fullName evidence="2">Pyruvate dehydrogenase [acetyl-transferring] phosphatase 1</fullName>
    </submittedName>
</protein>
<keyword evidence="3" id="KW-1185">Reference proteome</keyword>
<dbReference type="PROSITE" id="PS01032">
    <property type="entry name" value="PPM_1"/>
    <property type="match status" value="1"/>
</dbReference>
<dbReference type="Proteomes" id="UP000007151">
    <property type="component" value="Unassembled WGS sequence"/>
</dbReference>
<dbReference type="Pfam" id="PF00481">
    <property type="entry name" value="PP2C"/>
    <property type="match status" value="1"/>
</dbReference>
<comment type="caution">
    <text evidence="2">The sequence shown here is derived from an EMBL/GenBank/DDBJ whole genome shotgun (WGS) entry which is preliminary data.</text>
</comment>
<dbReference type="GO" id="GO:0004741">
    <property type="term" value="F:[pyruvate dehydrogenase (acetyl-transferring)]-phosphatase activity"/>
    <property type="evidence" value="ECO:0007669"/>
    <property type="project" value="TreeGrafter"/>
</dbReference>
<keyword evidence="2" id="KW-0670">Pyruvate</keyword>
<dbReference type="InterPro" id="IPR000222">
    <property type="entry name" value="PP2C_BS"/>
</dbReference>
<name>A0A212EGM2_DANPL</name>
<dbReference type="PANTHER" id="PTHR13832">
    <property type="entry name" value="PROTEIN PHOSPHATASE 2C"/>
    <property type="match status" value="1"/>
</dbReference>
<dbReference type="STRING" id="278856.A0A212EGM2"/>
<dbReference type="GO" id="GO:0043169">
    <property type="term" value="F:cation binding"/>
    <property type="evidence" value="ECO:0007669"/>
    <property type="project" value="InterPro"/>
</dbReference>
<dbReference type="GO" id="GO:0005739">
    <property type="term" value="C:mitochondrion"/>
    <property type="evidence" value="ECO:0007669"/>
    <property type="project" value="TreeGrafter"/>
</dbReference>
<reference evidence="2 3" key="1">
    <citation type="journal article" date="2011" name="Cell">
        <title>The monarch butterfly genome yields insights into long-distance migration.</title>
        <authorList>
            <person name="Zhan S."/>
            <person name="Merlin C."/>
            <person name="Boore J.L."/>
            <person name="Reppert S.M."/>
        </authorList>
    </citation>
    <scope>NUCLEOTIDE SEQUENCE [LARGE SCALE GENOMIC DNA]</scope>
    <source>
        <strain evidence="2">F-2</strain>
    </source>
</reference>